<dbReference type="Proteomes" id="UP000199695">
    <property type="component" value="Unassembled WGS sequence"/>
</dbReference>
<proteinExistence type="predicted"/>
<dbReference type="PANTHER" id="PTHR30204:SF58">
    <property type="entry name" value="HTH-TYPE TRANSCRIPTIONAL REGULATOR YFMP"/>
    <property type="match status" value="1"/>
</dbReference>
<gene>
    <name evidence="4" type="ORF">SAMN05444955_11757</name>
</gene>
<keyword evidence="5" id="KW-1185">Reference proteome</keyword>
<name>A0A1H8IE51_9BACL</name>
<dbReference type="Pfam" id="PF13411">
    <property type="entry name" value="MerR_1"/>
    <property type="match status" value="1"/>
</dbReference>
<protein>
    <submittedName>
        <fullName evidence="4">DNA-binding transcriptional regulator, MerR family</fullName>
    </submittedName>
</protein>
<keyword evidence="1 4" id="KW-0238">DNA-binding</keyword>
<dbReference type="GO" id="GO:0003677">
    <property type="term" value="F:DNA binding"/>
    <property type="evidence" value="ECO:0007669"/>
    <property type="project" value="UniProtKB-KW"/>
</dbReference>
<dbReference type="PROSITE" id="PS50937">
    <property type="entry name" value="HTH_MERR_2"/>
    <property type="match status" value="1"/>
</dbReference>
<dbReference type="PRINTS" id="PR00040">
    <property type="entry name" value="HTHMERR"/>
</dbReference>
<dbReference type="InterPro" id="IPR047057">
    <property type="entry name" value="MerR_fam"/>
</dbReference>
<dbReference type="EMBL" id="FOCQ01000017">
    <property type="protein sequence ID" value="SEN67063.1"/>
    <property type="molecule type" value="Genomic_DNA"/>
</dbReference>
<dbReference type="InterPro" id="IPR000551">
    <property type="entry name" value="MerR-type_HTH_dom"/>
</dbReference>
<feature type="domain" description="HTH merR-type" evidence="3">
    <location>
        <begin position="1"/>
        <end position="73"/>
    </location>
</feature>
<dbReference type="STRING" id="1173111.SAMN05444955_11757"/>
<evidence type="ECO:0000256" key="2">
    <source>
        <dbReference type="SAM" id="Coils"/>
    </source>
</evidence>
<feature type="coiled-coil region" evidence="2">
    <location>
        <begin position="96"/>
        <end position="126"/>
    </location>
</feature>
<organism evidence="4 5">
    <name type="scientific">Lihuaxuella thermophila</name>
    <dbReference type="NCBI Taxonomy" id="1173111"/>
    <lineage>
        <taxon>Bacteria</taxon>
        <taxon>Bacillati</taxon>
        <taxon>Bacillota</taxon>
        <taxon>Bacilli</taxon>
        <taxon>Bacillales</taxon>
        <taxon>Thermoactinomycetaceae</taxon>
        <taxon>Lihuaxuella</taxon>
    </lineage>
</organism>
<dbReference type="SUPFAM" id="SSF46955">
    <property type="entry name" value="Putative DNA-binding domain"/>
    <property type="match status" value="1"/>
</dbReference>
<dbReference type="GO" id="GO:0003700">
    <property type="term" value="F:DNA-binding transcription factor activity"/>
    <property type="evidence" value="ECO:0007669"/>
    <property type="project" value="InterPro"/>
</dbReference>
<keyword evidence="2" id="KW-0175">Coiled coil</keyword>
<dbReference type="InterPro" id="IPR009061">
    <property type="entry name" value="DNA-bd_dom_put_sf"/>
</dbReference>
<dbReference type="RefSeq" id="WP_089972082.1">
    <property type="nucleotide sequence ID" value="NZ_FOCQ01000017.1"/>
</dbReference>
<dbReference type="OrthoDB" id="9791488at2"/>
<accession>A0A1H8IE51</accession>
<sequence>MKWYKIDEVARETGLTKRTLRFYEEIGLIKPPERSEGKFRLYSEEDINQIHNVILAREVLGFSLQELQQFLALKETIRKHTESKDEIPPGQLTEIARSLEEQILMLEKKINRMQSFKNELNELLTHLHETIPTKEE</sequence>
<dbReference type="Gene3D" id="1.10.1660.10">
    <property type="match status" value="1"/>
</dbReference>
<dbReference type="AlphaFoldDB" id="A0A1H8IE51"/>
<evidence type="ECO:0000313" key="4">
    <source>
        <dbReference type="EMBL" id="SEN67063.1"/>
    </source>
</evidence>
<evidence type="ECO:0000313" key="5">
    <source>
        <dbReference type="Proteomes" id="UP000199695"/>
    </source>
</evidence>
<dbReference type="PANTHER" id="PTHR30204">
    <property type="entry name" value="REDOX-CYCLING DRUG-SENSING TRANSCRIPTIONAL ACTIVATOR SOXR"/>
    <property type="match status" value="1"/>
</dbReference>
<evidence type="ECO:0000256" key="1">
    <source>
        <dbReference type="ARBA" id="ARBA00023125"/>
    </source>
</evidence>
<dbReference type="SMART" id="SM00422">
    <property type="entry name" value="HTH_MERR"/>
    <property type="match status" value="1"/>
</dbReference>
<evidence type="ECO:0000259" key="3">
    <source>
        <dbReference type="PROSITE" id="PS50937"/>
    </source>
</evidence>
<reference evidence="4 5" key="1">
    <citation type="submission" date="2016-10" db="EMBL/GenBank/DDBJ databases">
        <authorList>
            <person name="de Groot N.N."/>
        </authorList>
    </citation>
    <scope>NUCLEOTIDE SEQUENCE [LARGE SCALE GENOMIC DNA]</scope>
    <source>
        <strain evidence="4 5">DSM 46701</strain>
    </source>
</reference>